<name>A0ABU4FTU1_9ACTN</name>
<proteinExistence type="predicted"/>
<evidence type="ECO:0000313" key="3">
    <source>
        <dbReference type="Proteomes" id="UP001187346"/>
    </source>
</evidence>
<evidence type="ECO:0000256" key="1">
    <source>
        <dbReference type="SAM" id="MobiDB-lite"/>
    </source>
</evidence>
<protein>
    <submittedName>
        <fullName evidence="2">Uncharacterized protein</fullName>
    </submittedName>
</protein>
<keyword evidence="3" id="KW-1185">Reference proteome</keyword>
<feature type="compositionally biased region" description="Basic residues" evidence="1">
    <location>
        <begin position="99"/>
        <end position="108"/>
    </location>
</feature>
<dbReference type="EMBL" id="JAWMAJ010000246">
    <property type="protein sequence ID" value="MDV7222695.1"/>
    <property type="molecule type" value="Genomic_DNA"/>
</dbReference>
<sequence>MREAVRGTGERRLAGVEVGADVEVGEGPLLPGVGVRADPGIRSPGSLSRLGRAAGVCCWGGAFGVRRSVGVPGVLHSVGVTGRGTGPVFPAPGIGPCGKRPRPRRLGA</sequence>
<evidence type="ECO:0000313" key="2">
    <source>
        <dbReference type="EMBL" id="MDV7222695.1"/>
    </source>
</evidence>
<feature type="region of interest" description="Disordered" evidence="1">
    <location>
        <begin position="81"/>
        <end position="108"/>
    </location>
</feature>
<gene>
    <name evidence="2" type="ORF">R5A26_42865</name>
</gene>
<comment type="caution">
    <text evidence="2">The sequence shown here is derived from an EMBL/GenBank/DDBJ whole genome shotgun (WGS) entry which is preliminary data.</text>
</comment>
<dbReference type="RefSeq" id="WP_317775433.1">
    <property type="nucleotide sequence ID" value="NZ_JAWMAJ010000246.1"/>
</dbReference>
<organism evidence="2 3">
    <name type="scientific">Streptomyces prunicolor</name>
    <dbReference type="NCBI Taxonomy" id="67348"/>
    <lineage>
        <taxon>Bacteria</taxon>
        <taxon>Bacillati</taxon>
        <taxon>Actinomycetota</taxon>
        <taxon>Actinomycetes</taxon>
        <taxon>Kitasatosporales</taxon>
        <taxon>Streptomycetaceae</taxon>
        <taxon>Streptomyces</taxon>
    </lineage>
</organism>
<accession>A0ABU4FTU1</accession>
<reference evidence="2 3" key="1">
    <citation type="submission" date="2023-10" db="EMBL/GenBank/DDBJ databases">
        <title>Characterization of rhizosphere-enriched actinobacteria from wheat plants lab-grown on chernevaya soil.</title>
        <authorList>
            <person name="Tikhonova E.N."/>
            <person name="Konopkin A."/>
            <person name="Kravchenko I.K."/>
        </authorList>
    </citation>
    <scope>NUCLEOTIDE SEQUENCE [LARGE SCALE GENOMIC DNA]</scope>
    <source>
        <strain evidence="2 3">RR29</strain>
    </source>
</reference>
<dbReference type="Proteomes" id="UP001187346">
    <property type="component" value="Unassembled WGS sequence"/>
</dbReference>
<feature type="non-terminal residue" evidence="2">
    <location>
        <position position="108"/>
    </location>
</feature>